<accession>A0ABD7MAB2</accession>
<organism evidence="1 2">
    <name type="scientific">Micrococcus luteus</name>
    <name type="common">Micrococcus lysodeikticus</name>
    <dbReference type="NCBI Taxonomy" id="1270"/>
    <lineage>
        <taxon>Bacteria</taxon>
        <taxon>Bacillati</taxon>
        <taxon>Actinomycetota</taxon>
        <taxon>Actinomycetes</taxon>
        <taxon>Micrococcales</taxon>
        <taxon>Micrococcaceae</taxon>
        <taxon>Micrococcus</taxon>
    </lineage>
</organism>
<proteinExistence type="predicted"/>
<reference evidence="1 2" key="1">
    <citation type="submission" date="2016-11" db="EMBL/GenBank/DDBJ databases">
        <authorList>
            <person name="Varghese N."/>
            <person name="Submissions S."/>
        </authorList>
    </citation>
    <scope>NUCLEOTIDE SEQUENCE [LARGE SCALE GENOMIC DNA]</scope>
    <source>
        <strain evidence="1 2">VTM4R57</strain>
    </source>
</reference>
<gene>
    <name evidence="1" type="ORF">SAMN04487849_11373</name>
</gene>
<sequence length="287" mass="31151">MNVFGPDILARTMSEPADPTKYGIRWQYHSRSDRHGKVASWGVAFDLLRSSSVMRQHARDGKIVLGVNLKLSDFETKKSKVLDLVIARPGGAATSARGESLVSLAQRYNMNLSGEEMGELTSLPDIPVAPVGSVLVALEAKATMTAHVKSLPRLHDELTSSHISVHGESQTALAIGYAQVNVADVFVSSNPANVERIHLGQEPVVTSHKQPGDCQRVLDTLNTLRTRSSSIGIGFDAIGVTVLDLRNDDSPVKVVHSRPAPQPGDAFHYDSMIMRMATRYDTQFSGI</sequence>
<name>A0ABD7MAB2_MICLU</name>
<dbReference type="Proteomes" id="UP000184253">
    <property type="component" value="Unassembled WGS sequence"/>
</dbReference>
<comment type="caution">
    <text evidence="1">The sequence shown here is derived from an EMBL/GenBank/DDBJ whole genome shotgun (WGS) entry which is preliminary data.</text>
</comment>
<evidence type="ECO:0000313" key="2">
    <source>
        <dbReference type="Proteomes" id="UP000184253"/>
    </source>
</evidence>
<evidence type="ECO:0000313" key="1">
    <source>
        <dbReference type="EMBL" id="SHL83184.1"/>
    </source>
</evidence>
<dbReference type="RefSeq" id="WP_051995215.1">
    <property type="nucleotide sequence ID" value="NZ_JAPWBG010000014.1"/>
</dbReference>
<dbReference type="EMBL" id="FRCE01000013">
    <property type="protein sequence ID" value="SHL83184.1"/>
    <property type="molecule type" value="Genomic_DNA"/>
</dbReference>
<dbReference type="AlphaFoldDB" id="A0ABD7MAB2"/>
<protein>
    <submittedName>
        <fullName evidence="1">Uncharacterized protein</fullName>
    </submittedName>
</protein>